<dbReference type="EMBL" id="CP029042">
    <property type="protein sequence ID" value="AZS72695.1"/>
    <property type="molecule type" value="Genomic_DNA"/>
</dbReference>
<dbReference type="Pfam" id="PF19866">
    <property type="entry name" value="DUF6339"/>
    <property type="match status" value="1"/>
</dbReference>
<sequence length="300" mass="33064">MSRNIEDLPEQLGRLGDGTAAKNLSRGVLAGQEVPPLVALVRSSNPVEEAASRWKVRPLRELVDDTVRLHAESDRTRADAWLAPRLHSTLRLTRAEAADSALWNFVALVVAPDYVLWRHLSKGTATKGPAVTADRFCGPHYKQAFARLWWAAELFRDGTDYRPVVTACRNQDILNTVLRLDVIDHRPTARAVTRLLEERTVRTGREVNALATAVNTAGSTLMYDVLAPDEGPDAEALRHWIDECDLAPPVPREALPDGPDDGEVPHGAVDRMVKQLETLFAEAPVRGREHLDTAEAPHGG</sequence>
<dbReference type="AlphaFoldDB" id="A0A3Q9KAY5"/>
<accession>A0A3Q9KAY5</accession>
<dbReference type="RefSeq" id="WP_127151797.1">
    <property type="nucleotide sequence ID" value="NZ_CP029042.1"/>
</dbReference>
<protein>
    <submittedName>
        <fullName evidence="1">Uncharacterized protein</fullName>
    </submittedName>
</protein>
<dbReference type="Proteomes" id="UP000275579">
    <property type="component" value="Chromosome"/>
</dbReference>
<evidence type="ECO:0000313" key="2">
    <source>
        <dbReference type="Proteomes" id="UP000275579"/>
    </source>
</evidence>
<name>A0A3Q9KAY5_9ACTN</name>
<gene>
    <name evidence="1" type="ORF">DDE74_18505</name>
</gene>
<organism evidence="1 2">
    <name type="scientific">Streptomyces lydicus</name>
    <dbReference type="NCBI Taxonomy" id="47763"/>
    <lineage>
        <taxon>Bacteria</taxon>
        <taxon>Bacillati</taxon>
        <taxon>Actinomycetota</taxon>
        <taxon>Actinomycetes</taxon>
        <taxon>Kitasatosporales</taxon>
        <taxon>Streptomycetaceae</taxon>
        <taxon>Streptomyces</taxon>
    </lineage>
</organism>
<dbReference type="InterPro" id="IPR045920">
    <property type="entry name" value="DUF6339"/>
</dbReference>
<evidence type="ECO:0000313" key="1">
    <source>
        <dbReference type="EMBL" id="AZS72695.1"/>
    </source>
</evidence>
<reference evidence="1 2" key="1">
    <citation type="submission" date="2018-04" db="EMBL/GenBank/DDBJ databases">
        <title>Complete genome sequences of Streptomyces lydicus strain WYEC and characterization of antagonistic properties of biological control agents.</title>
        <authorList>
            <person name="Mariita R.M."/>
            <person name="Sello J.K."/>
        </authorList>
    </citation>
    <scope>NUCLEOTIDE SEQUENCE [LARGE SCALE GENOMIC DNA]</scope>
    <source>
        <strain evidence="1 2">WYEC 108</strain>
    </source>
</reference>
<proteinExistence type="predicted"/>